<dbReference type="InterPro" id="IPR050220">
    <property type="entry name" value="Type_II_DNA_Topoisomerases"/>
</dbReference>
<comment type="catalytic activity">
    <reaction evidence="1 7">
        <text>ATP-dependent breakage, passage and rejoining of double-stranded DNA.</text>
        <dbReference type="EC" id="5.6.2.2"/>
    </reaction>
</comment>
<dbReference type="InterPro" id="IPR006691">
    <property type="entry name" value="GyrA/parC_rep"/>
</dbReference>
<dbReference type="InterPro" id="IPR002205">
    <property type="entry name" value="Topo_IIA_dom_A"/>
</dbReference>
<dbReference type="GO" id="GO:0006265">
    <property type="term" value="P:DNA topological change"/>
    <property type="evidence" value="ECO:0007669"/>
    <property type="project" value="UniProtKB-UniRule"/>
</dbReference>
<dbReference type="EC" id="5.6.2.2" evidence="3"/>
<dbReference type="SUPFAM" id="SSF56719">
    <property type="entry name" value="Type II DNA topoisomerase"/>
    <property type="match status" value="1"/>
</dbReference>
<sequence>MADRRNGRAGASEQAAPEQFAYAPLSEETRRRYLNYAMSVIMSRALPDARDGLKPVQRRILYTMFNELGVTFDAKFVKCARIIGDVVGKYHPHGQSAVYEALVRLAQDFTLRAPLVFPQGNFGSVIGLPAAAERYTEAKLSKIAEELLSELKYDTVDTRPTYDAERQEPVVLPARFPNLLVNGASGIAVGMATNIPPHNLGEVLRACGMLIENPELSVRQIMRTIKGPDFPLGGRVVTNVDELKSIYEEGRGSIKVRGEWKFDVEKKKEVQNRIIIHSIPYGVETGPLMEQLGEIRDSRRLPQLVDVSDLSDDKHGLRIMLEIKSGADAEVVMAYLFKHTSLEQNFGYNATALAPDEHGVLTPRRLDLKQLLQCFLDFRFTTVRKRFEFQLRQLERRIHILEGFEIIFDGLDKALKIIRSSDGRQDAAVKLMKAFPLLDEEQTFAVLDIALYRISQLEIGRIREELAEKRKEAERIRGILKSDKKLWGVVQEELEEIGKAYPGERRTNFGTSDEVTEFDASAYIVKENTQVVVSTDGWVRRINKISTVDKLRMREGDSVLAIVPCSTLDNVVFFSSDGMAYTLTVNEIPASTGYGEPLAKFVRMGDGARIVTALSTDSRFTPADREVKGQATPSPFLFVATAAGQVARLSLSWYRQVSTKAGRKYCRLRDKDRVVHVEIMDDSDSVFLATRKARLLHFKVDDVPVLGGAGMGVRGIKLESDDIVLGAQRLTRPSDTLKAINENDKELSFGQGKYEITSRGGRGVKTSHRTGFKFLVRGEFALPDWTQHGGTN</sequence>
<keyword evidence="5 7" id="KW-0238">DNA-binding</keyword>
<dbReference type="PROSITE" id="PS52040">
    <property type="entry name" value="TOPO_IIA"/>
    <property type="match status" value="1"/>
</dbReference>
<feature type="domain" description="Topo IIA-type catalytic" evidence="8">
    <location>
        <begin position="46"/>
        <end position="523"/>
    </location>
</feature>
<dbReference type="CDD" id="cd00187">
    <property type="entry name" value="TOP4c"/>
    <property type="match status" value="1"/>
</dbReference>
<dbReference type="GO" id="GO:0005524">
    <property type="term" value="F:ATP binding"/>
    <property type="evidence" value="ECO:0007669"/>
    <property type="project" value="InterPro"/>
</dbReference>
<dbReference type="RefSeq" id="WP_231754248.1">
    <property type="nucleotide sequence ID" value="NZ_CP036271.1"/>
</dbReference>
<reference evidence="9 10" key="1">
    <citation type="submission" date="2019-02" db="EMBL/GenBank/DDBJ databases">
        <title>Deep-cultivation of Planctomycetes and their phenomic and genomic characterization uncovers novel biology.</title>
        <authorList>
            <person name="Wiegand S."/>
            <person name="Jogler M."/>
            <person name="Boedeker C."/>
            <person name="Pinto D."/>
            <person name="Vollmers J."/>
            <person name="Rivas-Marin E."/>
            <person name="Kohn T."/>
            <person name="Peeters S.H."/>
            <person name="Heuer A."/>
            <person name="Rast P."/>
            <person name="Oberbeckmann S."/>
            <person name="Bunk B."/>
            <person name="Jeske O."/>
            <person name="Meyerdierks A."/>
            <person name="Storesund J.E."/>
            <person name="Kallscheuer N."/>
            <person name="Luecker S."/>
            <person name="Lage O.M."/>
            <person name="Pohl T."/>
            <person name="Merkel B.J."/>
            <person name="Hornburger P."/>
            <person name="Mueller R.-W."/>
            <person name="Bruemmer F."/>
            <person name="Labrenz M."/>
            <person name="Spormann A.M."/>
            <person name="Op den Camp H."/>
            <person name="Overmann J."/>
            <person name="Amann R."/>
            <person name="Jetten M.S.M."/>
            <person name="Mascher T."/>
            <person name="Medema M.H."/>
            <person name="Devos D.P."/>
            <person name="Kaster A.-K."/>
            <person name="Ovreas L."/>
            <person name="Rohde M."/>
            <person name="Galperin M.Y."/>
            <person name="Jogler C."/>
        </authorList>
    </citation>
    <scope>NUCLEOTIDE SEQUENCE [LARGE SCALE GENOMIC DNA]</scope>
    <source>
        <strain evidence="9 10">Pan44</strain>
    </source>
</reference>
<dbReference type="InterPro" id="IPR013757">
    <property type="entry name" value="Topo_IIA_A_a_sf"/>
</dbReference>
<dbReference type="Gene3D" id="2.120.10.90">
    <property type="entry name" value="DNA gyrase/topoisomerase IV, subunit A, C-terminal"/>
    <property type="match status" value="1"/>
</dbReference>
<dbReference type="AlphaFoldDB" id="A0A517SBP9"/>
<name>A0A517SBP9_9PLAN</name>
<evidence type="ECO:0000256" key="4">
    <source>
        <dbReference type="ARBA" id="ARBA00023029"/>
    </source>
</evidence>
<feature type="active site" description="O-(5'-phospho-DNA)-tyrosine intermediate" evidence="7">
    <location>
        <position position="135"/>
    </location>
</feature>
<dbReference type="SMART" id="SM00434">
    <property type="entry name" value="TOP4c"/>
    <property type="match status" value="1"/>
</dbReference>
<dbReference type="Pfam" id="PF00521">
    <property type="entry name" value="DNA_topoisoIV"/>
    <property type="match status" value="1"/>
</dbReference>
<dbReference type="Proteomes" id="UP000315700">
    <property type="component" value="Chromosome"/>
</dbReference>
<evidence type="ECO:0000259" key="8">
    <source>
        <dbReference type="PROSITE" id="PS52040"/>
    </source>
</evidence>
<evidence type="ECO:0000256" key="1">
    <source>
        <dbReference type="ARBA" id="ARBA00000185"/>
    </source>
</evidence>
<keyword evidence="10" id="KW-1185">Reference proteome</keyword>
<evidence type="ECO:0000256" key="3">
    <source>
        <dbReference type="ARBA" id="ARBA00012895"/>
    </source>
</evidence>
<keyword evidence="6 7" id="KW-0413">Isomerase</keyword>
<dbReference type="InterPro" id="IPR035516">
    <property type="entry name" value="Gyrase/topoIV_suA_C"/>
</dbReference>
<dbReference type="PANTHER" id="PTHR43493">
    <property type="entry name" value="DNA GYRASE/TOPOISOMERASE SUBUNIT A"/>
    <property type="match status" value="1"/>
</dbReference>
<gene>
    <name evidence="9" type="primary">gyrA_1</name>
    <name evidence="9" type="ORF">Pan44_15670</name>
</gene>
<dbReference type="InterPro" id="IPR013758">
    <property type="entry name" value="Topo_IIA_A/C_ab"/>
</dbReference>
<dbReference type="NCBIfam" id="NF004044">
    <property type="entry name" value="PRK05561.1"/>
    <property type="match status" value="1"/>
</dbReference>
<dbReference type="GO" id="GO:0003677">
    <property type="term" value="F:DNA binding"/>
    <property type="evidence" value="ECO:0007669"/>
    <property type="project" value="UniProtKB-UniRule"/>
</dbReference>
<evidence type="ECO:0000256" key="5">
    <source>
        <dbReference type="ARBA" id="ARBA00023125"/>
    </source>
</evidence>
<protein>
    <recommendedName>
        <fullName evidence="3">DNA topoisomerase (ATP-hydrolyzing)</fullName>
        <ecNumber evidence="3">5.6.2.2</ecNumber>
    </recommendedName>
</protein>
<dbReference type="GO" id="GO:0009330">
    <property type="term" value="C:DNA topoisomerase type II (double strand cut, ATP-hydrolyzing) complex"/>
    <property type="evidence" value="ECO:0007669"/>
    <property type="project" value="TreeGrafter"/>
</dbReference>
<dbReference type="GO" id="GO:0005737">
    <property type="term" value="C:cytoplasm"/>
    <property type="evidence" value="ECO:0007669"/>
    <property type="project" value="TreeGrafter"/>
</dbReference>
<comment type="similarity">
    <text evidence="2">Belongs to the type II topoisomerase GyrA/ParC subunit family.</text>
</comment>
<keyword evidence="4 7" id="KW-0799">Topoisomerase</keyword>
<organism evidence="9 10">
    <name type="scientific">Caulifigura coniformis</name>
    <dbReference type="NCBI Taxonomy" id="2527983"/>
    <lineage>
        <taxon>Bacteria</taxon>
        <taxon>Pseudomonadati</taxon>
        <taxon>Planctomycetota</taxon>
        <taxon>Planctomycetia</taxon>
        <taxon>Planctomycetales</taxon>
        <taxon>Planctomycetaceae</taxon>
        <taxon>Caulifigura</taxon>
    </lineage>
</organism>
<dbReference type="EMBL" id="CP036271">
    <property type="protein sequence ID" value="QDT53545.1"/>
    <property type="molecule type" value="Genomic_DNA"/>
</dbReference>
<dbReference type="Gene3D" id="3.90.199.10">
    <property type="entry name" value="Topoisomerase II, domain 5"/>
    <property type="match status" value="1"/>
</dbReference>
<accession>A0A517SBP9</accession>
<evidence type="ECO:0000256" key="2">
    <source>
        <dbReference type="ARBA" id="ARBA00008263"/>
    </source>
</evidence>
<dbReference type="GO" id="GO:0003918">
    <property type="term" value="F:DNA topoisomerase type II (double strand cut, ATP-hydrolyzing) activity"/>
    <property type="evidence" value="ECO:0007669"/>
    <property type="project" value="UniProtKB-EC"/>
</dbReference>
<evidence type="ECO:0000256" key="6">
    <source>
        <dbReference type="ARBA" id="ARBA00023235"/>
    </source>
</evidence>
<dbReference type="SUPFAM" id="SSF101904">
    <property type="entry name" value="GyrA/ParC C-terminal domain-like"/>
    <property type="match status" value="1"/>
</dbReference>
<dbReference type="Gene3D" id="1.10.268.10">
    <property type="entry name" value="Topoisomerase, domain 3"/>
    <property type="match status" value="1"/>
</dbReference>
<dbReference type="KEGG" id="ccos:Pan44_15670"/>
<dbReference type="InterPro" id="IPR013760">
    <property type="entry name" value="Topo_IIA-like_dom_sf"/>
</dbReference>
<evidence type="ECO:0000313" key="9">
    <source>
        <dbReference type="EMBL" id="QDT53545.1"/>
    </source>
</evidence>
<dbReference type="PANTHER" id="PTHR43493:SF5">
    <property type="entry name" value="DNA GYRASE SUBUNIT A, CHLOROPLASTIC_MITOCHONDRIAL"/>
    <property type="match status" value="1"/>
</dbReference>
<dbReference type="Pfam" id="PF03989">
    <property type="entry name" value="DNA_gyraseA_C"/>
    <property type="match status" value="3"/>
</dbReference>
<proteinExistence type="inferred from homology"/>
<dbReference type="InParanoid" id="A0A517SBP9"/>
<dbReference type="FunCoup" id="A0A517SBP9">
    <property type="interactions" value="144"/>
</dbReference>
<evidence type="ECO:0000313" key="10">
    <source>
        <dbReference type="Proteomes" id="UP000315700"/>
    </source>
</evidence>
<dbReference type="Gene3D" id="3.30.1360.40">
    <property type="match status" value="1"/>
</dbReference>
<evidence type="ECO:0000256" key="7">
    <source>
        <dbReference type="PROSITE-ProRule" id="PRU01384"/>
    </source>
</evidence>